<protein>
    <submittedName>
        <fullName evidence="4">Class I SAM-dependent methyltransferase</fullName>
    </submittedName>
</protein>
<dbReference type="PANTHER" id="PTHR44942">
    <property type="entry name" value="METHYLTRANSF_11 DOMAIN-CONTAINING PROTEIN"/>
    <property type="match status" value="1"/>
</dbReference>
<accession>A0A8J7AXB8</accession>
<dbReference type="Proteomes" id="UP000654482">
    <property type="component" value="Unassembled WGS sequence"/>
</dbReference>
<keyword evidence="1 4" id="KW-0489">Methyltransferase</keyword>
<evidence type="ECO:0000313" key="5">
    <source>
        <dbReference type="Proteomes" id="UP000654482"/>
    </source>
</evidence>
<evidence type="ECO:0000256" key="2">
    <source>
        <dbReference type="ARBA" id="ARBA00022679"/>
    </source>
</evidence>
<gene>
    <name evidence="4" type="ORF">IQ249_05170</name>
</gene>
<sequence length="257" mass="28976">MLKKVILPERQLEEDIDLAERPDINIASAWENYWSKTYNLSNPILWDSNAEKAAALDLPRFKDLMSPQLPLIDMACGNGTQTRFLADHFPRLIGVDVAQSAVEMAQKHNSAPNIEYRTLDALKPEQATALHVEIGDANIYMRTGFHHISPEHRDRFAQSLKILLGKTGILYLIELGAGATDYLNSLIELYGEPPRELALVIEHGIRPGDITEEKIKDFFPDCEILDSGEDFLYSDADLQLLEGGFKIPTFYAVIKHK</sequence>
<keyword evidence="5" id="KW-1185">Reference proteome</keyword>
<evidence type="ECO:0000313" key="4">
    <source>
        <dbReference type="EMBL" id="MBE9115287.1"/>
    </source>
</evidence>
<evidence type="ECO:0000259" key="3">
    <source>
        <dbReference type="Pfam" id="PF13649"/>
    </source>
</evidence>
<comment type="caution">
    <text evidence="4">The sequence shown here is derived from an EMBL/GenBank/DDBJ whole genome shotgun (WGS) entry which is preliminary data.</text>
</comment>
<dbReference type="GO" id="GO:0032259">
    <property type="term" value="P:methylation"/>
    <property type="evidence" value="ECO:0007669"/>
    <property type="project" value="UniProtKB-KW"/>
</dbReference>
<reference evidence="4" key="1">
    <citation type="submission" date="2020-10" db="EMBL/GenBank/DDBJ databases">
        <authorList>
            <person name="Castelo-Branco R."/>
            <person name="Eusebio N."/>
            <person name="Adriana R."/>
            <person name="Vieira A."/>
            <person name="Brugerolle De Fraissinette N."/>
            <person name="Rezende De Castro R."/>
            <person name="Schneider M.P."/>
            <person name="Vasconcelos V."/>
            <person name="Leao P.N."/>
        </authorList>
    </citation>
    <scope>NUCLEOTIDE SEQUENCE</scope>
    <source>
        <strain evidence="4">LEGE 07157</strain>
    </source>
</reference>
<evidence type="ECO:0000256" key="1">
    <source>
        <dbReference type="ARBA" id="ARBA00022603"/>
    </source>
</evidence>
<name>A0A8J7AXB8_9CYAN</name>
<dbReference type="InterPro" id="IPR029063">
    <property type="entry name" value="SAM-dependent_MTases_sf"/>
</dbReference>
<proteinExistence type="predicted"/>
<dbReference type="GO" id="GO:0008168">
    <property type="term" value="F:methyltransferase activity"/>
    <property type="evidence" value="ECO:0007669"/>
    <property type="project" value="UniProtKB-KW"/>
</dbReference>
<dbReference type="EMBL" id="JADEWZ010000006">
    <property type="protein sequence ID" value="MBE9115287.1"/>
    <property type="molecule type" value="Genomic_DNA"/>
</dbReference>
<organism evidence="4 5">
    <name type="scientific">Lusitaniella coriacea LEGE 07157</name>
    <dbReference type="NCBI Taxonomy" id="945747"/>
    <lineage>
        <taxon>Bacteria</taxon>
        <taxon>Bacillati</taxon>
        <taxon>Cyanobacteriota</taxon>
        <taxon>Cyanophyceae</taxon>
        <taxon>Spirulinales</taxon>
        <taxon>Lusitaniellaceae</taxon>
        <taxon>Lusitaniella</taxon>
    </lineage>
</organism>
<dbReference type="SUPFAM" id="SSF53335">
    <property type="entry name" value="S-adenosyl-L-methionine-dependent methyltransferases"/>
    <property type="match status" value="1"/>
</dbReference>
<feature type="domain" description="Methyltransferase" evidence="3">
    <location>
        <begin position="72"/>
        <end position="167"/>
    </location>
</feature>
<keyword evidence="2" id="KW-0808">Transferase</keyword>
<dbReference type="InterPro" id="IPR051052">
    <property type="entry name" value="Diverse_substrate_MTase"/>
</dbReference>
<dbReference type="AlphaFoldDB" id="A0A8J7AXB8"/>
<dbReference type="Pfam" id="PF13649">
    <property type="entry name" value="Methyltransf_25"/>
    <property type="match status" value="1"/>
</dbReference>
<dbReference type="PANTHER" id="PTHR44942:SF4">
    <property type="entry name" value="METHYLTRANSFERASE TYPE 11 DOMAIN-CONTAINING PROTEIN"/>
    <property type="match status" value="1"/>
</dbReference>
<dbReference type="InterPro" id="IPR041698">
    <property type="entry name" value="Methyltransf_25"/>
</dbReference>
<dbReference type="Gene3D" id="3.40.50.150">
    <property type="entry name" value="Vaccinia Virus protein VP39"/>
    <property type="match status" value="1"/>
</dbReference>